<protein>
    <recommendedName>
        <fullName evidence="2">Fido domain-containing protein</fullName>
    </recommendedName>
</protein>
<evidence type="ECO:0000313" key="4">
    <source>
        <dbReference type="Proteomes" id="UP000184749"/>
    </source>
</evidence>
<feature type="active site" evidence="1">
    <location>
        <position position="138"/>
    </location>
</feature>
<accession>A0A1L5NCX4</accession>
<dbReference type="SUPFAM" id="SSF140931">
    <property type="entry name" value="Fic-like"/>
    <property type="match status" value="1"/>
</dbReference>
<dbReference type="PROSITE" id="PS51459">
    <property type="entry name" value="FIDO"/>
    <property type="match status" value="1"/>
</dbReference>
<evidence type="ECO:0000256" key="1">
    <source>
        <dbReference type="PIRSR" id="PIRSR640198-1"/>
    </source>
</evidence>
<dbReference type="STRING" id="56730.IE4872_CH00076"/>
<organism evidence="3 4">
    <name type="scientific">Rhizobium gallicum</name>
    <dbReference type="NCBI Taxonomy" id="56730"/>
    <lineage>
        <taxon>Bacteria</taxon>
        <taxon>Pseudomonadati</taxon>
        <taxon>Pseudomonadota</taxon>
        <taxon>Alphaproteobacteria</taxon>
        <taxon>Hyphomicrobiales</taxon>
        <taxon>Rhizobiaceae</taxon>
        <taxon>Rhizobium/Agrobacterium group</taxon>
        <taxon>Rhizobium</taxon>
    </lineage>
</organism>
<dbReference type="Pfam" id="PF02661">
    <property type="entry name" value="Fic"/>
    <property type="match status" value="1"/>
</dbReference>
<name>A0A1L5NCX4_9HYPH</name>
<dbReference type="AlphaFoldDB" id="A0A1L5NCX4"/>
<dbReference type="EMBL" id="CP017101">
    <property type="protein sequence ID" value="APO65750.1"/>
    <property type="molecule type" value="Genomic_DNA"/>
</dbReference>
<dbReference type="PANTHER" id="PTHR13504">
    <property type="entry name" value="FIDO DOMAIN-CONTAINING PROTEIN DDB_G0283145"/>
    <property type="match status" value="1"/>
</dbReference>
<dbReference type="InterPro" id="IPR013436">
    <property type="entry name" value="Mobile_mystery_prot_B"/>
</dbReference>
<sequence length="218" mass="24750">MTIAFPVSDLFAKPEDATPLEPGEREGLLQSWITYRGVLNEAEQENIAGQERRGRRGRKPRDVLSIDFALTLHKRMFGDVWKWAGTCRTMARNIGVDAYRIQPDIATLFDDVRYWVEHETYPPDEIAVRLHHRLVAIHPFPNGNGRHAPDGRPSDRAARRRAVRLGAVYSRIPANCAPVKSRPCGGPVLAFCRIEQTSTDLRRLGRASHISKPRRTPR</sequence>
<dbReference type="Gene3D" id="1.10.3290.10">
    <property type="entry name" value="Fido-like domain"/>
    <property type="match status" value="1"/>
</dbReference>
<proteinExistence type="predicted"/>
<dbReference type="InterPro" id="IPR003812">
    <property type="entry name" value="Fido"/>
</dbReference>
<evidence type="ECO:0000313" key="3">
    <source>
        <dbReference type="EMBL" id="APO65750.1"/>
    </source>
</evidence>
<evidence type="ECO:0000259" key="2">
    <source>
        <dbReference type="PROSITE" id="PS51459"/>
    </source>
</evidence>
<reference evidence="3 4" key="1">
    <citation type="submission" date="2016-09" db="EMBL/GenBank/DDBJ databases">
        <title>The complete genome sequences of Rhizobium gallicum, symbiovars gallicum and phaseoli, symbionts associated to common bean (Phaseolus vulgaris).</title>
        <authorList>
            <person name="Bustos P."/>
            <person name="Santamaria R.I."/>
            <person name="Perez-Carrascal O.M."/>
            <person name="Juarez S."/>
            <person name="Lozano L."/>
            <person name="Martinez-Flores I."/>
            <person name="Martinez-Romero E."/>
            <person name="Cevallos M."/>
            <person name="Romero D."/>
            <person name="Davila G."/>
            <person name="Gonzalez V."/>
        </authorList>
    </citation>
    <scope>NUCLEOTIDE SEQUENCE [LARGE SCALE GENOMIC DNA]</scope>
    <source>
        <strain evidence="3 4">IE4872</strain>
    </source>
</reference>
<dbReference type="InterPro" id="IPR040198">
    <property type="entry name" value="Fido_containing"/>
</dbReference>
<dbReference type="PANTHER" id="PTHR13504:SF39">
    <property type="entry name" value="CELL FILAMENTATION PROTEIN"/>
    <property type="match status" value="1"/>
</dbReference>
<gene>
    <name evidence="3" type="ORF">IE4872_CH00076</name>
</gene>
<dbReference type="Proteomes" id="UP000184749">
    <property type="component" value="Chromosome"/>
</dbReference>
<dbReference type="NCBIfam" id="TIGR02613">
    <property type="entry name" value="mob_myst_B"/>
    <property type="match status" value="1"/>
</dbReference>
<dbReference type="InterPro" id="IPR036597">
    <property type="entry name" value="Fido-like_dom_sf"/>
</dbReference>
<feature type="domain" description="Fido" evidence="2">
    <location>
        <begin position="64"/>
        <end position="194"/>
    </location>
</feature>